<dbReference type="EMBL" id="CM037154">
    <property type="protein sequence ID" value="KAH7861055.1"/>
    <property type="molecule type" value="Genomic_DNA"/>
</dbReference>
<dbReference type="Proteomes" id="UP000828048">
    <property type="component" value="Chromosome 4"/>
</dbReference>
<sequence length="273" mass="29691">MEFEKGVNEPNSTRYATTNLQQGGAGQVLAGEALIQQPSSGSRSPPLALLKMVVRAQSGGTIEVAPSLPSVSECNAVRTSGWLESPGCGLWHCGGDFYMVENFDVHVISIDLSVNMVSFALERVIGLNCSVELEVSDCFKKHILTTPLIKEAQEYVKCRKEAQEYVKGTMPELLSEALGLNSDYLSSIECMKSEALTCLYYPFCPEPNLTMGNAKHSNTTFLTVLLQDHNIGGLQILYQNQWADVPSIHGTLIANVGDPMQCPSLAKRIDDAS</sequence>
<gene>
    <name evidence="1" type="ORF">Vadar_021079</name>
</gene>
<keyword evidence="2" id="KW-1185">Reference proteome</keyword>
<name>A0ACB7Z578_9ERIC</name>
<comment type="caution">
    <text evidence="1">The sequence shown here is derived from an EMBL/GenBank/DDBJ whole genome shotgun (WGS) entry which is preliminary data.</text>
</comment>
<organism evidence="1 2">
    <name type="scientific">Vaccinium darrowii</name>
    <dbReference type="NCBI Taxonomy" id="229202"/>
    <lineage>
        <taxon>Eukaryota</taxon>
        <taxon>Viridiplantae</taxon>
        <taxon>Streptophyta</taxon>
        <taxon>Embryophyta</taxon>
        <taxon>Tracheophyta</taxon>
        <taxon>Spermatophyta</taxon>
        <taxon>Magnoliopsida</taxon>
        <taxon>eudicotyledons</taxon>
        <taxon>Gunneridae</taxon>
        <taxon>Pentapetalae</taxon>
        <taxon>asterids</taxon>
        <taxon>Ericales</taxon>
        <taxon>Ericaceae</taxon>
        <taxon>Vaccinioideae</taxon>
        <taxon>Vaccinieae</taxon>
        <taxon>Vaccinium</taxon>
    </lineage>
</organism>
<proteinExistence type="predicted"/>
<protein>
    <submittedName>
        <fullName evidence="1">Uncharacterized protein</fullName>
    </submittedName>
</protein>
<accession>A0ACB7Z578</accession>
<reference evidence="1 2" key="1">
    <citation type="journal article" date="2021" name="Hortic Res">
        <title>High-quality reference genome and annotation aids understanding of berry development for evergreen blueberry (Vaccinium darrowii).</title>
        <authorList>
            <person name="Yu J."/>
            <person name="Hulse-Kemp A.M."/>
            <person name="Babiker E."/>
            <person name="Staton M."/>
        </authorList>
    </citation>
    <scope>NUCLEOTIDE SEQUENCE [LARGE SCALE GENOMIC DNA]</scope>
    <source>
        <strain evidence="2">cv. NJ 8807/NJ 8810</strain>
        <tissue evidence="1">Young leaf</tissue>
    </source>
</reference>
<evidence type="ECO:0000313" key="1">
    <source>
        <dbReference type="EMBL" id="KAH7861055.1"/>
    </source>
</evidence>
<evidence type="ECO:0000313" key="2">
    <source>
        <dbReference type="Proteomes" id="UP000828048"/>
    </source>
</evidence>